<gene>
    <name evidence="3" type="ORF">WJT86_12050</name>
</gene>
<evidence type="ECO:0000313" key="4">
    <source>
        <dbReference type="Proteomes" id="UP001418637"/>
    </source>
</evidence>
<evidence type="ECO:0000256" key="2">
    <source>
        <dbReference type="SAM" id="MobiDB-lite"/>
    </source>
</evidence>
<feature type="coiled-coil region" evidence="1">
    <location>
        <begin position="361"/>
        <end position="388"/>
    </location>
</feature>
<feature type="compositionally biased region" description="Polar residues" evidence="2">
    <location>
        <begin position="237"/>
        <end position="248"/>
    </location>
</feature>
<dbReference type="Proteomes" id="UP001418637">
    <property type="component" value="Unassembled WGS sequence"/>
</dbReference>
<accession>A0ABV0BM08</accession>
<dbReference type="EMBL" id="JBBYXI010000010">
    <property type="protein sequence ID" value="MEN3931785.1"/>
    <property type="molecule type" value="Genomic_DNA"/>
</dbReference>
<dbReference type="InterPro" id="IPR025157">
    <property type="entry name" value="Hemagglutinin_rpt"/>
</dbReference>
<keyword evidence="1" id="KW-0175">Coiled coil</keyword>
<organism evidence="3 4">
    <name type="scientific">Hohaiivirga grylli</name>
    <dbReference type="NCBI Taxonomy" id="3133970"/>
    <lineage>
        <taxon>Bacteria</taxon>
        <taxon>Pseudomonadati</taxon>
        <taxon>Pseudomonadota</taxon>
        <taxon>Alphaproteobacteria</taxon>
        <taxon>Hyphomicrobiales</taxon>
        <taxon>Methylobacteriaceae</taxon>
        <taxon>Hohaiivirga</taxon>
    </lineage>
</organism>
<protein>
    <submittedName>
        <fullName evidence="3">Hemagglutinin repeat-containing protein</fullName>
    </submittedName>
</protein>
<sequence length="821" mass="86960">MVNLTLNTGNDVIIESAQSHSSSGSREESWATGIGVGASAGMGGYSVGIQIDGSYSRSERDSWGVQQNNSHIIAGNTVNIISGNDTTIAGGVIYGDNVYLDIGNNLTVQSRQDTGHSEGSSMNVGGSATIGWGGAISGNGKSGGGSFGFGGSESEVAWVTEQSGIYSSNKMDIYVENHTQLDGSVIASGTGDLTLDTGTLGFTTIKDYDRGSAFDMTVGVSASNGEQQVNKYPWMPNNPNTAAQQQEQASRDDKGSPPNAWAGGSIEEHDREQDTNATVGEGTIIIRNGEKQEQDVAALNRDLDKAQVVTKDESRGVEFYASSNAIDGLIRIDETAPKLYQDFVRQLDLLAASGTALADFIANSARDGQLTQEQLDELKRELDSCTAQRSGFNLLDFFVTPAYAAAPANPCDAAVITRALNYIKENKERIIAQARASFGNQEAMIAADAELSNIRKQSAVLQDCVDYATSLGTTVEQQMYVSAAKVARDAGETFSLTKVSVERRQQQLADLEAQAAAGVLTPAQQQELELLRSQVDRDQRYLSMGREDASYQQQLAVYNELKNSDGYIWAETALANNQGGIEAYSQLQQLIQSQIPNNTNRAMGGLQAAGGTVMMVVGAGMVGGTEGAAAVPGWMVATAGVDEFQTGIRQAVSGLHEDSAAYAAIKGSCELAGISDCSTKAAIADFAAKAALAWYGAGITSGSTFSRIEIIASNRVPALEELSSAAQSANRNGLTDAGRALQKHSSRPGSAFSASDTKLETLNREGQAIVDSILRDNGSQFIRRTIIENGQRVTVIDVISVDGRTLRFNSTGRNLIGFREP</sequence>
<keyword evidence="4" id="KW-1185">Reference proteome</keyword>
<comment type="caution">
    <text evidence="3">The sequence shown here is derived from an EMBL/GenBank/DDBJ whole genome shotgun (WGS) entry which is preliminary data.</text>
</comment>
<proteinExistence type="predicted"/>
<name>A0ABV0BM08_9HYPH</name>
<reference evidence="3 4" key="1">
    <citation type="submission" date="2024-04" db="EMBL/GenBank/DDBJ databases">
        <title>A novel species isolated from cricket.</title>
        <authorList>
            <person name="Wang H.-C."/>
        </authorList>
    </citation>
    <scope>NUCLEOTIDE SEQUENCE [LARGE SCALE GENOMIC DNA]</scope>
    <source>
        <strain evidence="3 4">WL0021</strain>
    </source>
</reference>
<dbReference type="Pfam" id="PF13332">
    <property type="entry name" value="Fil_haemagg_2"/>
    <property type="match status" value="1"/>
</dbReference>
<feature type="region of interest" description="Disordered" evidence="2">
    <location>
        <begin position="228"/>
        <end position="278"/>
    </location>
</feature>
<dbReference type="RefSeq" id="WP_346337836.1">
    <property type="nucleotide sequence ID" value="NZ_JBBYXI010000010.1"/>
</dbReference>
<evidence type="ECO:0000313" key="3">
    <source>
        <dbReference type="EMBL" id="MEN3931785.1"/>
    </source>
</evidence>
<evidence type="ECO:0000256" key="1">
    <source>
        <dbReference type="SAM" id="Coils"/>
    </source>
</evidence>